<evidence type="ECO:0008006" key="6">
    <source>
        <dbReference type="Google" id="ProtNLM"/>
    </source>
</evidence>
<gene>
    <name evidence="4" type="ORF">JCGZ_04103</name>
</gene>
<protein>
    <recommendedName>
        <fullName evidence="6">BAHD acyltransferase</fullName>
    </recommendedName>
</protein>
<dbReference type="OrthoDB" id="1862401at2759"/>
<evidence type="ECO:0000256" key="2">
    <source>
        <dbReference type="ARBA" id="ARBA00022679"/>
    </source>
</evidence>
<keyword evidence="3" id="KW-0012">Acyltransferase</keyword>
<evidence type="ECO:0000256" key="1">
    <source>
        <dbReference type="ARBA" id="ARBA00009861"/>
    </source>
</evidence>
<comment type="similarity">
    <text evidence="1">Belongs to the plant acyltransferase family.</text>
</comment>
<dbReference type="KEGG" id="jcu:105633583"/>
<dbReference type="STRING" id="180498.A0A067L2P5"/>
<name>A0A067L2P5_JATCU</name>
<evidence type="ECO:0000256" key="3">
    <source>
        <dbReference type="ARBA" id="ARBA00023315"/>
    </source>
</evidence>
<dbReference type="GO" id="GO:0016746">
    <property type="term" value="F:acyltransferase activity"/>
    <property type="evidence" value="ECO:0007669"/>
    <property type="project" value="UniProtKB-KW"/>
</dbReference>
<organism evidence="4 5">
    <name type="scientific">Jatropha curcas</name>
    <name type="common">Barbados nut</name>
    <dbReference type="NCBI Taxonomy" id="180498"/>
    <lineage>
        <taxon>Eukaryota</taxon>
        <taxon>Viridiplantae</taxon>
        <taxon>Streptophyta</taxon>
        <taxon>Embryophyta</taxon>
        <taxon>Tracheophyta</taxon>
        <taxon>Spermatophyta</taxon>
        <taxon>Magnoliopsida</taxon>
        <taxon>eudicotyledons</taxon>
        <taxon>Gunneridae</taxon>
        <taxon>Pentapetalae</taxon>
        <taxon>rosids</taxon>
        <taxon>fabids</taxon>
        <taxon>Malpighiales</taxon>
        <taxon>Euphorbiaceae</taxon>
        <taxon>Crotonoideae</taxon>
        <taxon>Jatropheae</taxon>
        <taxon>Jatropha</taxon>
    </lineage>
</organism>
<dbReference type="InterPro" id="IPR023213">
    <property type="entry name" value="CAT-like_dom_sf"/>
</dbReference>
<dbReference type="Proteomes" id="UP000027138">
    <property type="component" value="Unassembled WGS sequence"/>
</dbReference>
<keyword evidence="5" id="KW-1185">Reference proteome</keyword>
<dbReference type="EMBL" id="KK914358">
    <property type="protein sequence ID" value="KDP38750.1"/>
    <property type="molecule type" value="Genomic_DNA"/>
</dbReference>
<accession>A0A067L2P5</accession>
<proteinExistence type="inferred from homology"/>
<dbReference type="PANTHER" id="PTHR31623:SF117">
    <property type="entry name" value="BAHD ACYLTRANSFERASE"/>
    <property type="match status" value="1"/>
</dbReference>
<keyword evidence="2" id="KW-0808">Transferase</keyword>
<sequence>MDRRVKVEIITRETIKPSSPTPRNLRYKNLSLLDQLSFAMSTPMLLFYPFRCDKNNNIVHVIKEQSQNLKTSLSKTLTLFYPLAGELKNNSFIECNDYGVEYIEAQVDCSMMELFQNPENYLLENLFPIDLNPVDKFTGAIIHVNFFNCGGLAIGVSLSHKIADAASLGTFLLAWASMASLSMEILPETKCPHFVSNTVIPSAENSLILPSPPPSLTQTKCITKRFTLSSCKIDMLKAKAATSTLQTPTRVEVVTALIWKCLISASQAKSKGKHKKSVLAQAVNLRRRLVPHLPQNYIGNLSGKFLVMAEKERAELKDLVAHLREGIEKVSDNVWKRVDEILDFAKEFAELHSREDLDLYSFTSLCGFPFYDVDFGWGKPIWTVVTNLVLKNYVVMLDMKDRKGVEVWMSLSEEDMPLFEANGELLEFASVNPSLGFDDMEVPPLESCL</sequence>
<dbReference type="Gene3D" id="3.30.559.10">
    <property type="entry name" value="Chloramphenicol acetyltransferase-like domain"/>
    <property type="match status" value="2"/>
</dbReference>
<evidence type="ECO:0000313" key="4">
    <source>
        <dbReference type="EMBL" id="KDP38750.1"/>
    </source>
</evidence>
<evidence type="ECO:0000313" key="5">
    <source>
        <dbReference type="Proteomes" id="UP000027138"/>
    </source>
</evidence>
<dbReference type="AlphaFoldDB" id="A0A067L2P5"/>
<dbReference type="Pfam" id="PF02458">
    <property type="entry name" value="Transferase"/>
    <property type="match status" value="1"/>
</dbReference>
<reference evidence="4 5" key="1">
    <citation type="journal article" date="2014" name="PLoS ONE">
        <title>Global Analysis of Gene Expression Profiles in Physic Nut (Jatropha curcas L.) Seedlings Exposed to Salt Stress.</title>
        <authorList>
            <person name="Zhang L."/>
            <person name="Zhang C."/>
            <person name="Wu P."/>
            <person name="Chen Y."/>
            <person name="Li M."/>
            <person name="Jiang H."/>
            <person name="Wu G."/>
        </authorList>
    </citation>
    <scope>NUCLEOTIDE SEQUENCE [LARGE SCALE GENOMIC DNA]</scope>
    <source>
        <strain evidence="5">cv. GZQX0401</strain>
        <tissue evidence="4">Young leaves</tissue>
    </source>
</reference>
<dbReference type="PANTHER" id="PTHR31623">
    <property type="entry name" value="F21J9.9"/>
    <property type="match status" value="1"/>
</dbReference>